<protein>
    <submittedName>
        <fullName evidence="5">HTH-type transcriptional regulator DegA</fullName>
    </submittedName>
</protein>
<dbReference type="GO" id="GO:0000976">
    <property type="term" value="F:transcription cis-regulatory region binding"/>
    <property type="evidence" value="ECO:0007669"/>
    <property type="project" value="TreeGrafter"/>
</dbReference>
<dbReference type="InterPro" id="IPR000843">
    <property type="entry name" value="HTH_LacI"/>
</dbReference>
<dbReference type="PANTHER" id="PTHR30146">
    <property type="entry name" value="LACI-RELATED TRANSCRIPTIONAL REPRESSOR"/>
    <property type="match status" value="1"/>
</dbReference>
<dbReference type="InterPro" id="IPR046335">
    <property type="entry name" value="LacI/GalR-like_sensor"/>
</dbReference>
<sequence>MSARDVARVAGVSVSTVSRALSRPGDVAPETLVKVLDTARGMGYRPNLAARGLITGRSGVIGLVVPDIENPFFASVTKGVQARARAAGFAVVIADSDEDPSQEAGLVREMARQVEGIVVCSPRSPDAVVQDLARESTIVLVNRQCGQIPAVLIDNLEGVRLALEHLRALGHRRIAYVGGPATSWSTRARLAAAQSFAGAHPDTELVDLGSFAPYVSGGVAAADLLIASGASAVLAYNDLVAFGLLDRLAHRGVHVPGDISVVGVDNIPLAALVSPALTSVGIPLVACGRAGVDLLVARIHHPETPATHHHDLSFQLVVRDSTGPANRPTA</sequence>
<keyword evidence="1" id="KW-0805">Transcription regulation</keyword>
<dbReference type="SUPFAM" id="SSF53822">
    <property type="entry name" value="Periplasmic binding protein-like I"/>
    <property type="match status" value="1"/>
</dbReference>
<evidence type="ECO:0000256" key="3">
    <source>
        <dbReference type="ARBA" id="ARBA00023163"/>
    </source>
</evidence>
<dbReference type="Pfam" id="PF00356">
    <property type="entry name" value="LacI"/>
    <property type="match status" value="1"/>
</dbReference>
<dbReference type="Pfam" id="PF13377">
    <property type="entry name" value="Peripla_BP_3"/>
    <property type="match status" value="1"/>
</dbReference>
<dbReference type="AlphaFoldDB" id="A0A1J5QBH7"/>
<evidence type="ECO:0000313" key="5">
    <source>
        <dbReference type="EMBL" id="OIQ81030.1"/>
    </source>
</evidence>
<keyword evidence="3" id="KW-0804">Transcription</keyword>
<keyword evidence="2" id="KW-0238">DNA-binding</keyword>
<dbReference type="SMART" id="SM00354">
    <property type="entry name" value="HTH_LACI"/>
    <property type="match status" value="1"/>
</dbReference>
<organism evidence="5">
    <name type="scientific">mine drainage metagenome</name>
    <dbReference type="NCBI Taxonomy" id="410659"/>
    <lineage>
        <taxon>unclassified sequences</taxon>
        <taxon>metagenomes</taxon>
        <taxon>ecological metagenomes</taxon>
    </lineage>
</organism>
<reference evidence="5" key="1">
    <citation type="submission" date="2016-10" db="EMBL/GenBank/DDBJ databases">
        <title>Sequence of Gallionella enrichment culture.</title>
        <authorList>
            <person name="Poehlein A."/>
            <person name="Muehling M."/>
            <person name="Daniel R."/>
        </authorList>
    </citation>
    <scope>NUCLEOTIDE SEQUENCE</scope>
</reference>
<evidence type="ECO:0000256" key="1">
    <source>
        <dbReference type="ARBA" id="ARBA00023015"/>
    </source>
</evidence>
<evidence type="ECO:0000256" key="2">
    <source>
        <dbReference type="ARBA" id="ARBA00023125"/>
    </source>
</evidence>
<dbReference type="SUPFAM" id="SSF47413">
    <property type="entry name" value="lambda repressor-like DNA-binding domains"/>
    <property type="match status" value="1"/>
</dbReference>
<dbReference type="PANTHER" id="PTHR30146:SF109">
    <property type="entry name" value="HTH-TYPE TRANSCRIPTIONAL REGULATOR GALS"/>
    <property type="match status" value="1"/>
</dbReference>
<dbReference type="PROSITE" id="PS50932">
    <property type="entry name" value="HTH_LACI_2"/>
    <property type="match status" value="1"/>
</dbReference>
<dbReference type="Gene3D" id="1.10.260.40">
    <property type="entry name" value="lambda repressor-like DNA-binding domains"/>
    <property type="match status" value="1"/>
</dbReference>
<name>A0A1J5QBH7_9ZZZZ</name>
<dbReference type="EMBL" id="MLJW01000979">
    <property type="protein sequence ID" value="OIQ81030.1"/>
    <property type="molecule type" value="Genomic_DNA"/>
</dbReference>
<evidence type="ECO:0000259" key="4">
    <source>
        <dbReference type="PROSITE" id="PS50932"/>
    </source>
</evidence>
<dbReference type="CDD" id="cd01392">
    <property type="entry name" value="HTH_LacI"/>
    <property type="match status" value="1"/>
</dbReference>
<comment type="caution">
    <text evidence="5">The sequence shown here is derived from an EMBL/GenBank/DDBJ whole genome shotgun (WGS) entry which is preliminary data.</text>
</comment>
<gene>
    <name evidence="5" type="primary">degA_13</name>
    <name evidence="5" type="ORF">GALL_372070</name>
</gene>
<accession>A0A1J5QBH7</accession>
<dbReference type="InterPro" id="IPR010982">
    <property type="entry name" value="Lambda_DNA-bd_dom_sf"/>
</dbReference>
<dbReference type="InterPro" id="IPR028082">
    <property type="entry name" value="Peripla_BP_I"/>
</dbReference>
<feature type="domain" description="HTH lacI-type" evidence="4">
    <location>
        <begin position="1"/>
        <end position="55"/>
    </location>
</feature>
<dbReference type="CDD" id="cd06267">
    <property type="entry name" value="PBP1_LacI_sugar_binding-like"/>
    <property type="match status" value="1"/>
</dbReference>
<dbReference type="GO" id="GO:0003700">
    <property type="term" value="F:DNA-binding transcription factor activity"/>
    <property type="evidence" value="ECO:0007669"/>
    <property type="project" value="TreeGrafter"/>
</dbReference>
<proteinExistence type="predicted"/>
<dbReference type="Gene3D" id="3.40.50.2300">
    <property type="match status" value="2"/>
</dbReference>